<evidence type="ECO:0000313" key="1">
    <source>
        <dbReference type="EMBL" id="EKG16425.1"/>
    </source>
</evidence>
<gene>
    <name evidence="1" type="ORF">MPH_06394</name>
</gene>
<dbReference type="AlphaFoldDB" id="K2SHU3"/>
<reference evidence="1 2" key="1">
    <citation type="journal article" date="2012" name="BMC Genomics">
        <title>Tools to kill: Genome of one of the most destructive plant pathogenic fungi Macrophomina phaseolina.</title>
        <authorList>
            <person name="Islam M.S."/>
            <person name="Haque M.S."/>
            <person name="Islam M.M."/>
            <person name="Emdad E.M."/>
            <person name="Halim A."/>
            <person name="Hossen Q.M.M."/>
            <person name="Hossain M.Z."/>
            <person name="Ahmed B."/>
            <person name="Rahim S."/>
            <person name="Rahman M.S."/>
            <person name="Alam M.M."/>
            <person name="Hou S."/>
            <person name="Wan X."/>
            <person name="Saito J.A."/>
            <person name="Alam M."/>
        </authorList>
    </citation>
    <scope>NUCLEOTIDE SEQUENCE [LARGE SCALE GENOMIC DNA]</scope>
    <source>
        <strain evidence="1 2">MS6</strain>
    </source>
</reference>
<dbReference type="VEuPathDB" id="FungiDB:MPH_06394"/>
<protein>
    <submittedName>
        <fullName evidence="1">Uncharacterized protein</fullName>
    </submittedName>
</protein>
<name>K2SHU3_MACPH</name>
<sequence length="196" mass="21516">MVLRLRHPLNMAAQTATTEALFGVPSSDSIDQAFMVLPSDSGLVDWIAEDADKQAEDVFKQWAETLESASNQNNNCPSFKMLATHFYTAIFAILTATAAAKRYNSCTCHNGDSYNWRITSKACELHTQWYPGRGEATYDSASGRCKVNDMSSGFFTGDQWEAVCQEIGKTGFLCASGSGTCFQPEASEVQGWCKNE</sequence>
<evidence type="ECO:0000313" key="2">
    <source>
        <dbReference type="Proteomes" id="UP000007129"/>
    </source>
</evidence>
<accession>K2SHU3</accession>
<proteinExistence type="predicted"/>
<dbReference type="OrthoDB" id="3873024at2759"/>
<dbReference type="HOGENOM" id="CLU_1390480_0_0_1"/>
<dbReference type="Proteomes" id="UP000007129">
    <property type="component" value="Unassembled WGS sequence"/>
</dbReference>
<dbReference type="EMBL" id="AHHD01000269">
    <property type="protein sequence ID" value="EKG16425.1"/>
    <property type="molecule type" value="Genomic_DNA"/>
</dbReference>
<organism evidence="1 2">
    <name type="scientific">Macrophomina phaseolina (strain MS6)</name>
    <name type="common">Charcoal rot fungus</name>
    <dbReference type="NCBI Taxonomy" id="1126212"/>
    <lineage>
        <taxon>Eukaryota</taxon>
        <taxon>Fungi</taxon>
        <taxon>Dikarya</taxon>
        <taxon>Ascomycota</taxon>
        <taxon>Pezizomycotina</taxon>
        <taxon>Dothideomycetes</taxon>
        <taxon>Dothideomycetes incertae sedis</taxon>
        <taxon>Botryosphaeriales</taxon>
        <taxon>Botryosphaeriaceae</taxon>
        <taxon>Macrophomina</taxon>
    </lineage>
</organism>
<dbReference type="InParanoid" id="K2SHU3"/>
<comment type="caution">
    <text evidence="1">The sequence shown here is derived from an EMBL/GenBank/DDBJ whole genome shotgun (WGS) entry which is preliminary data.</text>
</comment>